<dbReference type="VEuPathDB" id="PlasmoDB:PocGH01_00212300"/>
<sequence>MSNQDNHSCELYTDSIHTELKRNKDVNSSKHFCQNISSVINQYPGIKEVCWEVASYLNYIGKKTLDSNTAKTYCSYLNYLLYDKIINSNVDSNHSKIIYYIHTPWRRIISEPDFYKKDICQPIFRNMDKEYYAKWKKMFDYCANSTYIQEKLSPKDSCAKSYCKYIDENKELYSHLTDVCSIQNKNECPPFFKDCEKNIPNYILNLPQCEEYKKSGESSHVTDEEVTGKASAGTLRTIQEIPLDSSPSMNQSSSSYSNTAMLTTFPTLTILVASLLMYKLTPFGSWLRPHLQRMTKINNFLDEEDTQLSYTSEYNDINSNNESYNIAYFSGENL</sequence>
<proteinExistence type="predicted"/>
<evidence type="ECO:0000313" key="2">
    <source>
        <dbReference type="Proteomes" id="UP000242942"/>
    </source>
</evidence>
<reference evidence="1 2" key="1">
    <citation type="submission" date="2016-06" db="EMBL/GenBank/DDBJ databases">
        <authorList>
            <consortium name="Pathogen Informatics"/>
        </authorList>
    </citation>
    <scope>NUCLEOTIDE SEQUENCE [LARGE SCALE GENOMIC DNA]</scope>
    <source>
        <strain evidence="1">PocGH01</strain>
    </source>
</reference>
<keyword evidence="2" id="KW-1185">Reference proteome</keyword>
<name>A0A1D3JFD6_PLAOA</name>
<dbReference type="VEuPathDB" id="PlasmoDB:POWCR01_000008000"/>
<dbReference type="Proteomes" id="UP000242942">
    <property type="component" value="Unassembled WGS sequence"/>
</dbReference>
<protein>
    <submittedName>
        <fullName evidence="1">PIR protein</fullName>
    </submittedName>
</protein>
<dbReference type="AlphaFoldDB" id="A0A1D3JFD6"/>
<dbReference type="EMBL" id="FLRI01000551">
    <property type="protein sequence ID" value="SBT84623.1"/>
    <property type="molecule type" value="Genomic_DNA"/>
</dbReference>
<evidence type="ECO:0000313" key="1">
    <source>
        <dbReference type="EMBL" id="SBT84623.1"/>
    </source>
</evidence>
<accession>A0A1D3JFD6</accession>
<gene>
    <name evidence="1" type="primary">PocGH01_00212300</name>
    <name evidence="1" type="ORF">POCGH01_00212300</name>
</gene>
<dbReference type="InterPro" id="IPR008780">
    <property type="entry name" value="Plasmodium_Vir"/>
</dbReference>
<organism evidence="1 2">
    <name type="scientific">Plasmodium ovale</name>
    <name type="common">malaria parasite P. ovale</name>
    <dbReference type="NCBI Taxonomy" id="36330"/>
    <lineage>
        <taxon>Eukaryota</taxon>
        <taxon>Sar</taxon>
        <taxon>Alveolata</taxon>
        <taxon>Apicomplexa</taxon>
        <taxon>Aconoidasida</taxon>
        <taxon>Haemosporida</taxon>
        <taxon>Plasmodiidae</taxon>
        <taxon>Plasmodium</taxon>
        <taxon>Plasmodium (Plasmodium)</taxon>
    </lineage>
</organism>
<dbReference type="Pfam" id="PF05795">
    <property type="entry name" value="Plasmodium_Vir"/>
    <property type="match status" value="2"/>
</dbReference>
<dbReference type="OrthoDB" id="10284065at2759"/>